<dbReference type="AlphaFoldDB" id="A0A9P6CEA4"/>
<evidence type="ECO:0000313" key="3">
    <source>
        <dbReference type="Proteomes" id="UP000807353"/>
    </source>
</evidence>
<sequence length="343" mass="38815">MLPYPFPQQSITTPPTVPPFSLGVIEFFVFTLGTSLLDTLLHYALPPSIPTTLSEPPPDTNSYFEPGPPTSTVMTEPPYVGTMTIGGRENEGSRKYIFRGMVDVIEENAGQSYEPEEQTFALSIDLTSGYVDMDEAHSLLDTILRDWLGSRLDRLEKLEILLPPNFKREKTESEPFTPSLPKLIHFTWKGNAADMPLPFTHLSYLPLKQLTHINLQTALSVTDVILILHNCFEIEQAEFHGLSDVPSVLNLRTRPLRVLRFLNTLKLSSSISLRPLFEEFEMRFLHSLSVTLTTNEPEDINFGKNIAWNVMRVLKLHGNFSDDTIQKVTDKALKTEVDFSYSI</sequence>
<reference evidence="2" key="1">
    <citation type="submission" date="2020-11" db="EMBL/GenBank/DDBJ databases">
        <authorList>
            <consortium name="DOE Joint Genome Institute"/>
            <person name="Ahrendt S."/>
            <person name="Riley R."/>
            <person name="Andreopoulos W."/>
            <person name="Labutti K."/>
            <person name="Pangilinan J."/>
            <person name="Ruiz-Duenas F.J."/>
            <person name="Barrasa J.M."/>
            <person name="Sanchez-Garcia M."/>
            <person name="Camarero S."/>
            <person name="Miyauchi S."/>
            <person name="Serrano A."/>
            <person name="Linde D."/>
            <person name="Babiker R."/>
            <person name="Drula E."/>
            <person name="Ayuso-Fernandez I."/>
            <person name="Pacheco R."/>
            <person name="Padilla G."/>
            <person name="Ferreira P."/>
            <person name="Barriuso J."/>
            <person name="Kellner H."/>
            <person name="Castanera R."/>
            <person name="Alfaro M."/>
            <person name="Ramirez L."/>
            <person name="Pisabarro A.G."/>
            <person name="Kuo A."/>
            <person name="Tritt A."/>
            <person name="Lipzen A."/>
            <person name="He G."/>
            <person name="Yan M."/>
            <person name="Ng V."/>
            <person name="Cullen D."/>
            <person name="Martin F."/>
            <person name="Rosso M.-N."/>
            <person name="Henrissat B."/>
            <person name="Hibbett D."/>
            <person name="Martinez A.T."/>
            <person name="Grigoriev I.V."/>
        </authorList>
    </citation>
    <scope>NUCLEOTIDE SEQUENCE</scope>
    <source>
        <strain evidence="2">CBS 247.69</strain>
    </source>
</reference>
<protein>
    <submittedName>
        <fullName evidence="2">Uncharacterized protein</fullName>
    </submittedName>
</protein>
<organism evidence="2 3">
    <name type="scientific">Collybia nuda</name>
    <dbReference type="NCBI Taxonomy" id="64659"/>
    <lineage>
        <taxon>Eukaryota</taxon>
        <taxon>Fungi</taxon>
        <taxon>Dikarya</taxon>
        <taxon>Basidiomycota</taxon>
        <taxon>Agaricomycotina</taxon>
        <taxon>Agaricomycetes</taxon>
        <taxon>Agaricomycetidae</taxon>
        <taxon>Agaricales</taxon>
        <taxon>Tricholomatineae</taxon>
        <taxon>Clitocybaceae</taxon>
        <taxon>Collybia</taxon>
    </lineage>
</organism>
<keyword evidence="3" id="KW-1185">Reference proteome</keyword>
<proteinExistence type="predicted"/>
<evidence type="ECO:0000256" key="1">
    <source>
        <dbReference type="SAM" id="MobiDB-lite"/>
    </source>
</evidence>
<name>A0A9P6CEA4_9AGAR</name>
<feature type="region of interest" description="Disordered" evidence="1">
    <location>
        <begin position="51"/>
        <end position="76"/>
    </location>
</feature>
<gene>
    <name evidence="2" type="ORF">BDZ94DRAFT_1272377</name>
</gene>
<accession>A0A9P6CEA4</accession>
<dbReference type="Proteomes" id="UP000807353">
    <property type="component" value="Unassembled WGS sequence"/>
</dbReference>
<dbReference type="EMBL" id="MU150359">
    <property type="protein sequence ID" value="KAF9457778.1"/>
    <property type="molecule type" value="Genomic_DNA"/>
</dbReference>
<comment type="caution">
    <text evidence="2">The sequence shown here is derived from an EMBL/GenBank/DDBJ whole genome shotgun (WGS) entry which is preliminary data.</text>
</comment>
<evidence type="ECO:0000313" key="2">
    <source>
        <dbReference type="EMBL" id="KAF9457778.1"/>
    </source>
</evidence>